<dbReference type="Proteomes" id="UP000199659">
    <property type="component" value="Unassembled WGS sequence"/>
</dbReference>
<dbReference type="InterPro" id="IPR001227">
    <property type="entry name" value="Ac_transferase_dom_sf"/>
</dbReference>
<dbReference type="EMBL" id="FOYZ01000026">
    <property type="protein sequence ID" value="SFS08582.1"/>
    <property type="molecule type" value="Genomic_DNA"/>
</dbReference>
<dbReference type="InterPro" id="IPR050858">
    <property type="entry name" value="Mal-CoA-ACP_Trans/PKS_FabD"/>
</dbReference>
<dbReference type="InterPro" id="IPR016035">
    <property type="entry name" value="Acyl_Trfase/lysoPLipase"/>
</dbReference>
<dbReference type="SUPFAM" id="SSF52151">
    <property type="entry name" value="FabD/lysophospholipase-like"/>
    <property type="match status" value="1"/>
</dbReference>
<evidence type="ECO:0000256" key="4">
    <source>
        <dbReference type="ARBA" id="ARBA00048462"/>
    </source>
</evidence>
<dbReference type="AlphaFoldDB" id="A0A1I6LZ73"/>
<evidence type="ECO:0000313" key="5">
    <source>
        <dbReference type="EMBL" id="SFS08582.1"/>
    </source>
</evidence>
<accession>A0A1I6LZ73</accession>
<dbReference type="EC" id="2.3.1.39" evidence="1"/>
<name>A0A1I6LZ73_9FIRM</name>
<dbReference type="GO" id="GO:0004314">
    <property type="term" value="F:[acyl-carrier-protein] S-malonyltransferase activity"/>
    <property type="evidence" value="ECO:0007669"/>
    <property type="project" value="UniProtKB-EC"/>
</dbReference>
<proteinExistence type="predicted"/>
<comment type="catalytic activity">
    <reaction evidence="4">
        <text>holo-[ACP] + malonyl-CoA = malonyl-[ACP] + CoA</text>
        <dbReference type="Rhea" id="RHEA:41792"/>
        <dbReference type="Rhea" id="RHEA-COMP:9623"/>
        <dbReference type="Rhea" id="RHEA-COMP:9685"/>
        <dbReference type="ChEBI" id="CHEBI:57287"/>
        <dbReference type="ChEBI" id="CHEBI:57384"/>
        <dbReference type="ChEBI" id="CHEBI:64479"/>
        <dbReference type="ChEBI" id="CHEBI:78449"/>
        <dbReference type="EC" id="2.3.1.39"/>
    </reaction>
</comment>
<keyword evidence="3" id="KW-0012">Acyltransferase</keyword>
<evidence type="ECO:0000256" key="3">
    <source>
        <dbReference type="ARBA" id="ARBA00023315"/>
    </source>
</evidence>
<evidence type="ECO:0000256" key="1">
    <source>
        <dbReference type="ARBA" id="ARBA00013258"/>
    </source>
</evidence>
<evidence type="ECO:0000256" key="2">
    <source>
        <dbReference type="ARBA" id="ARBA00022679"/>
    </source>
</evidence>
<dbReference type="STRING" id="37658.SAMN05661086_03674"/>
<organism evidence="5 6">
    <name type="scientific">Anaeromicropila populeti</name>
    <dbReference type="NCBI Taxonomy" id="37658"/>
    <lineage>
        <taxon>Bacteria</taxon>
        <taxon>Bacillati</taxon>
        <taxon>Bacillota</taxon>
        <taxon>Clostridia</taxon>
        <taxon>Lachnospirales</taxon>
        <taxon>Lachnospiraceae</taxon>
        <taxon>Anaeromicropila</taxon>
    </lineage>
</organism>
<dbReference type="RefSeq" id="WP_092564334.1">
    <property type="nucleotide sequence ID" value="NZ_FOYZ01000026.1"/>
</dbReference>
<dbReference type="GO" id="GO:0006633">
    <property type="term" value="P:fatty acid biosynthetic process"/>
    <property type="evidence" value="ECO:0007669"/>
    <property type="project" value="TreeGrafter"/>
</dbReference>
<dbReference type="PANTHER" id="PTHR42681:SF1">
    <property type="entry name" value="MALONYL-COA-ACYL CARRIER PROTEIN TRANSACYLASE, MITOCHONDRIAL"/>
    <property type="match status" value="1"/>
</dbReference>
<sequence>MNLAIVFPNEDSFYRRMGIEIYENFESFQNLLKRAEKYSRMKLKDVLIYENCDYDWDIVSKRVAVLLTSIGFYQIWKEIYQTECDTLIGYGTGYLAALVCEGVLKEQDAISMLQKKKVNSGAVVETASSKTICLSKGRLPQSKQDILEEIEYCLWNTPDDRKWNEIIQKMDGKLLLEIGPDHKLSDRLQNVSCGAFTWLDREGDSAYILENFQMKKFFNRQYGVRRLLAVIASTQNYNPEEESQEKILECYSAVKKVLDVSLQGGGTKISDDDWNLCVEKVKENFAIKRTTKDEIKKRLEKLEKETFIEFQESFKDTVN</sequence>
<dbReference type="PANTHER" id="PTHR42681">
    <property type="entry name" value="MALONYL-COA-ACYL CARRIER PROTEIN TRANSACYLASE, MITOCHONDRIAL"/>
    <property type="match status" value="1"/>
</dbReference>
<protein>
    <recommendedName>
        <fullName evidence="1">[acyl-carrier-protein] S-malonyltransferase</fullName>
        <ecNumber evidence="1">2.3.1.39</ecNumber>
    </recommendedName>
</protein>
<gene>
    <name evidence="5" type="ORF">SAMN05661086_03674</name>
</gene>
<evidence type="ECO:0000313" key="6">
    <source>
        <dbReference type="Proteomes" id="UP000199659"/>
    </source>
</evidence>
<reference evidence="5 6" key="1">
    <citation type="submission" date="2016-10" db="EMBL/GenBank/DDBJ databases">
        <authorList>
            <person name="de Groot N.N."/>
        </authorList>
    </citation>
    <scope>NUCLEOTIDE SEQUENCE [LARGE SCALE GENOMIC DNA]</scope>
    <source>
        <strain evidence="5 6">743A</strain>
    </source>
</reference>
<keyword evidence="6" id="KW-1185">Reference proteome</keyword>
<keyword evidence="2" id="KW-0808">Transferase</keyword>
<dbReference type="Gene3D" id="3.40.366.10">
    <property type="entry name" value="Malonyl-Coenzyme A Acyl Carrier Protein, domain 2"/>
    <property type="match status" value="1"/>
</dbReference>